<evidence type="ECO:0000313" key="4">
    <source>
        <dbReference type="Proteomes" id="UP001530293"/>
    </source>
</evidence>
<comment type="caution">
    <text evidence="3">The sequence shown here is derived from an EMBL/GenBank/DDBJ whole genome shotgun (WGS) entry which is preliminary data.</text>
</comment>
<feature type="region of interest" description="Disordered" evidence="1">
    <location>
        <begin position="1"/>
        <end position="20"/>
    </location>
</feature>
<accession>A0ABD3N0V9</accession>
<feature type="transmembrane region" description="Helical" evidence="2">
    <location>
        <begin position="251"/>
        <end position="275"/>
    </location>
</feature>
<evidence type="ECO:0000313" key="3">
    <source>
        <dbReference type="EMBL" id="KAL3769259.1"/>
    </source>
</evidence>
<dbReference type="EMBL" id="JALLBG020000056">
    <property type="protein sequence ID" value="KAL3769259.1"/>
    <property type="molecule type" value="Genomic_DNA"/>
</dbReference>
<feature type="transmembrane region" description="Helical" evidence="2">
    <location>
        <begin position="213"/>
        <end position="236"/>
    </location>
</feature>
<feature type="transmembrane region" description="Helical" evidence="2">
    <location>
        <begin position="346"/>
        <end position="363"/>
    </location>
</feature>
<evidence type="ECO:0000256" key="1">
    <source>
        <dbReference type="SAM" id="MobiDB-lite"/>
    </source>
</evidence>
<reference evidence="3 4" key="1">
    <citation type="submission" date="2024-10" db="EMBL/GenBank/DDBJ databases">
        <title>Updated reference genomes for cyclostephanoid diatoms.</title>
        <authorList>
            <person name="Roberts W.R."/>
            <person name="Alverson A.J."/>
        </authorList>
    </citation>
    <scope>NUCLEOTIDE SEQUENCE [LARGE SCALE GENOMIC DNA]</scope>
    <source>
        <strain evidence="3 4">AJA232-27</strain>
    </source>
</reference>
<feature type="region of interest" description="Disordered" evidence="1">
    <location>
        <begin position="31"/>
        <end position="54"/>
    </location>
</feature>
<gene>
    <name evidence="3" type="ORF">ACHAWU_007013</name>
</gene>
<keyword evidence="2" id="KW-0812">Transmembrane</keyword>
<protein>
    <submittedName>
        <fullName evidence="3">Uncharacterized protein</fullName>
    </submittedName>
</protein>
<proteinExistence type="predicted"/>
<dbReference type="Proteomes" id="UP001530293">
    <property type="component" value="Unassembled WGS sequence"/>
</dbReference>
<name>A0ABD3N0V9_9STRA</name>
<keyword evidence="4" id="KW-1185">Reference proteome</keyword>
<keyword evidence="2" id="KW-1133">Transmembrane helix</keyword>
<organism evidence="3 4">
    <name type="scientific">Discostella pseudostelligera</name>
    <dbReference type="NCBI Taxonomy" id="259834"/>
    <lineage>
        <taxon>Eukaryota</taxon>
        <taxon>Sar</taxon>
        <taxon>Stramenopiles</taxon>
        <taxon>Ochrophyta</taxon>
        <taxon>Bacillariophyta</taxon>
        <taxon>Coscinodiscophyceae</taxon>
        <taxon>Thalassiosirophycidae</taxon>
        <taxon>Stephanodiscales</taxon>
        <taxon>Stephanodiscaceae</taxon>
        <taxon>Discostella</taxon>
    </lineage>
</organism>
<feature type="transmembrane region" description="Helical" evidence="2">
    <location>
        <begin position="123"/>
        <end position="142"/>
    </location>
</feature>
<keyword evidence="2" id="KW-0472">Membrane</keyword>
<feature type="transmembrane region" description="Helical" evidence="2">
    <location>
        <begin position="83"/>
        <end position="103"/>
    </location>
</feature>
<sequence>MMEPGSSNDNAGNNSPEYELQTFQLTPEERLQQQQQQQHYIAPGDEDDDYSTTDSQLLHQQQQVAAAAASHDDDVHWSIRSNIFFVTGGLIYLIATSWDWNIYSLPAEQVEDLHNVLNMPQYVFYQLLWIMGPFVYLLNSFIDVKWALLQRARDAQEKEREVRRSHLEAILNTSPTPHHHTTNKRRLRINAVLQRPKNLLRRMRKHIGHRRQLGAATTFGIAAAFSVIAALLGLFVTDGSENISQDSKDMIAIWVGWFESASIHMYLVSAVLALWRSPWKSGGADTTFTTTATTSATAAFMEPIQPHIPWYSRTESLETLGDIFFGVAAMVDVCLCDSTLDDGIYWWPVVSAVLWFMDALFYLRGDFATLYKE</sequence>
<evidence type="ECO:0000256" key="2">
    <source>
        <dbReference type="SAM" id="Phobius"/>
    </source>
</evidence>
<dbReference type="AlphaFoldDB" id="A0ABD3N0V9"/>